<name>A0AAX4H5C9_9ASCO</name>
<feature type="region of interest" description="Disordered" evidence="1">
    <location>
        <begin position="537"/>
        <end position="559"/>
    </location>
</feature>
<dbReference type="GO" id="GO:0042790">
    <property type="term" value="P:nucleolar large rRNA transcription by RNA polymerase I"/>
    <property type="evidence" value="ECO:0007669"/>
    <property type="project" value="TreeGrafter"/>
</dbReference>
<dbReference type="Proteomes" id="UP001338582">
    <property type="component" value="Chromosome 1"/>
</dbReference>
<dbReference type="EMBL" id="CP138894">
    <property type="protein sequence ID" value="WPK23421.1"/>
    <property type="molecule type" value="Genomic_DNA"/>
</dbReference>
<evidence type="ECO:0000256" key="1">
    <source>
        <dbReference type="SAM" id="MobiDB-lite"/>
    </source>
</evidence>
<evidence type="ECO:0000313" key="3">
    <source>
        <dbReference type="EMBL" id="WPK23421.1"/>
    </source>
</evidence>
<feature type="region of interest" description="Disordered" evidence="1">
    <location>
        <begin position="790"/>
        <end position="860"/>
    </location>
</feature>
<feature type="compositionally biased region" description="Low complexity" evidence="1">
    <location>
        <begin position="830"/>
        <end position="842"/>
    </location>
</feature>
<dbReference type="GO" id="GO:0070860">
    <property type="term" value="C:RNA polymerase I core factor complex"/>
    <property type="evidence" value="ECO:0007669"/>
    <property type="project" value="TreeGrafter"/>
</dbReference>
<reference evidence="3 4" key="1">
    <citation type="submission" date="2023-10" db="EMBL/GenBank/DDBJ databases">
        <title>Draft Genome Sequence of Candida saopaulonensis from a very Premature Infant with Sepsis.</title>
        <authorList>
            <person name="Ning Y."/>
            <person name="Dai R."/>
            <person name="Xiao M."/>
            <person name="Xu Y."/>
            <person name="Yan Q."/>
            <person name="Zhang L."/>
        </authorList>
    </citation>
    <scope>NUCLEOTIDE SEQUENCE [LARGE SCALE GENOMIC DNA]</scope>
    <source>
        <strain evidence="3 4">19XY460</strain>
    </source>
</reference>
<accession>A0AAX4H5C9</accession>
<feature type="compositionally biased region" description="Polar residues" evidence="1">
    <location>
        <begin position="808"/>
        <end position="829"/>
    </location>
</feature>
<sequence length="860" mass="95416">MWPADPKIGPQLTYGVFGNGVALLNDNASLKVLDFPRLRDHGPRLHLIANSSRVLAEPQPASCENDDISVYNAAHRPLGEVGASDDVLVGLALEAEPFRKKVGQDPTIGTLVGEIMLGTGAYAEPVVVNGKKLRPKAKNNVVDVKALVRGTSEGAVKVTPLIPKKKNLLHLENPDLLKKCIVDTLNEDLLATYQVLWPILQIATCSESRLIAVRGQTRCCFLYVEWNNDPGQKGVQLKFAFEILNEGAGWADLIFSSWRFAMVDISGKISIYDFDCVGGNWKYEHTRQIEPTLYDPLDWSHWLRIIWPTDSTYMLLFRRRAAYYVSLEKTANGESTATKLVSTHSWSYFQDVAMVGSNIFLLTSKELIWLQSTEREPMKRLLSWKHFLDDADPSTRFNVSPLGATTFALSVYTKEVPFVVTYTFGFVDEKPCSVYDPYVLYTSQGEGIAHFALLESTIGGGNEGPFANGFEITTDSGVNFVSFCGSEKRGFRLVVSTVEASSPAAPTSTKPAAWPKVFTEKELARIYSLFFGRTDRDQSESQRSTDTAERQKSDSNNVGVVIPDSQVEAPSSEEALPQNKSINEQIDVVQNFAFELGSELKSVLDIDLEDLDYPQYHTLASVAERIPMDVTDLREFDSMLQQLSEYCEDQGGRLDFSSTGLLVPESELSPTSLSCEYLASVMKDSNTESRWRAAVILVLCLVKAQTMKIESQHEQLIEEELRGCSEDLKEIFDEWQVHSSPEQMSISQAEMTSTPLATQSSQLPVKSQKSAKKGLLHQALTQNSQALKLKSSSLPSVEKDKAPDNRESSQNSEILFLSQFDSSQESLGGSQPMSSQNSSQSQTLAREGPKRKKKKKGGFA</sequence>
<dbReference type="AlphaFoldDB" id="A0AAX4H5C9"/>
<dbReference type="PANTHER" id="PTHR28221:SF2">
    <property type="entry name" value="RNA POLYMERASE I-SPECIFIC TRANSCRIPTION INITIATION FACTOR RRN6"/>
    <property type="match status" value="1"/>
</dbReference>
<dbReference type="KEGG" id="asau:88171729"/>
<dbReference type="GeneID" id="88171729"/>
<evidence type="ECO:0000259" key="2">
    <source>
        <dbReference type="Pfam" id="PF10214"/>
    </source>
</evidence>
<dbReference type="InterPro" id="IPR019350">
    <property type="entry name" value="RNA_pol_I-sp_TIF_RRN6-like"/>
</dbReference>
<dbReference type="RefSeq" id="XP_062875807.1">
    <property type="nucleotide sequence ID" value="XM_063019737.1"/>
</dbReference>
<feature type="region of interest" description="Disordered" evidence="1">
    <location>
        <begin position="742"/>
        <end position="775"/>
    </location>
</feature>
<proteinExistence type="predicted"/>
<dbReference type="PANTHER" id="PTHR28221">
    <property type="entry name" value="RNA POLYMERASE I-SPECIFIC TRANSCRIPTION INITIATION FACTOR RRN6"/>
    <property type="match status" value="1"/>
</dbReference>
<feature type="compositionally biased region" description="Polar residues" evidence="1">
    <location>
        <begin position="742"/>
        <end position="768"/>
    </location>
</feature>
<protein>
    <recommendedName>
        <fullName evidence="2">RRN6 beta-propeller domain-containing protein</fullName>
    </recommendedName>
</protein>
<feature type="compositionally biased region" description="Basic residues" evidence="1">
    <location>
        <begin position="849"/>
        <end position="860"/>
    </location>
</feature>
<organism evidence="3 4">
    <name type="scientific">Australozyma saopauloensis</name>
    <dbReference type="NCBI Taxonomy" id="291208"/>
    <lineage>
        <taxon>Eukaryota</taxon>
        <taxon>Fungi</taxon>
        <taxon>Dikarya</taxon>
        <taxon>Ascomycota</taxon>
        <taxon>Saccharomycotina</taxon>
        <taxon>Pichiomycetes</taxon>
        <taxon>Metschnikowiaceae</taxon>
        <taxon>Australozyma</taxon>
    </lineage>
</organism>
<gene>
    <name evidence="3" type="ORF">PUMCH_000661</name>
</gene>
<dbReference type="InterPro" id="IPR048535">
    <property type="entry name" value="RRN6_beta-prop"/>
</dbReference>
<keyword evidence="4" id="KW-1185">Reference proteome</keyword>
<feature type="compositionally biased region" description="Basic and acidic residues" evidence="1">
    <location>
        <begin position="797"/>
        <end position="807"/>
    </location>
</feature>
<evidence type="ECO:0000313" key="4">
    <source>
        <dbReference type="Proteomes" id="UP001338582"/>
    </source>
</evidence>
<dbReference type="GO" id="GO:0001179">
    <property type="term" value="F:RNA polymerase I general transcription initiation factor binding"/>
    <property type="evidence" value="ECO:0007669"/>
    <property type="project" value="TreeGrafter"/>
</dbReference>
<dbReference type="Pfam" id="PF10214">
    <property type="entry name" value="Rrn6_beta-prop"/>
    <property type="match status" value="1"/>
</dbReference>
<feature type="domain" description="RRN6 beta-propeller" evidence="2">
    <location>
        <begin position="140"/>
        <end position="441"/>
    </location>
</feature>
<dbReference type="GO" id="GO:0001163">
    <property type="term" value="F:RNA polymerase I transcription regulatory region sequence-specific DNA binding"/>
    <property type="evidence" value="ECO:0007669"/>
    <property type="project" value="TreeGrafter"/>
</dbReference>